<dbReference type="Proteomes" id="UP001175000">
    <property type="component" value="Unassembled WGS sequence"/>
</dbReference>
<dbReference type="InterPro" id="IPR050121">
    <property type="entry name" value="Cytochrome_P450_monoxygenase"/>
</dbReference>
<protein>
    <submittedName>
        <fullName evidence="11">Cytochrome P450</fullName>
    </submittedName>
</protein>
<evidence type="ECO:0000256" key="4">
    <source>
        <dbReference type="ARBA" id="ARBA00022723"/>
    </source>
</evidence>
<evidence type="ECO:0000256" key="5">
    <source>
        <dbReference type="ARBA" id="ARBA00023002"/>
    </source>
</evidence>
<evidence type="ECO:0000256" key="6">
    <source>
        <dbReference type="ARBA" id="ARBA00023004"/>
    </source>
</evidence>
<gene>
    <name evidence="11" type="ORF">B0T14DRAFT_489877</name>
</gene>
<keyword evidence="4 8" id="KW-0479">Metal-binding</keyword>
<evidence type="ECO:0000256" key="7">
    <source>
        <dbReference type="ARBA" id="ARBA00023033"/>
    </source>
</evidence>
<dbReference type="GO" id="GO:0005506">
    <property type="term" value="F:iron ion binding"/>
    <property type="evidence" value="ECO:0007669"/>
    <property type="project" value="InterPro"/>
</dbReference>
<evidence type="ECO:0000256" key="9">
    <source>
        <dbReference type="RuleBase" id="RU000461"/>
    </source>
</evidence>
<keyword evidence="3 8" id="KW-0349">Heme</keyword>
<name>A0AA39XCA3_9PEZI</name>
<dbReference type="InterPro" id="IPR002401">
    <property type="entry name" value="Cyt_P450_E_grp-I"/>
</dbReference>
<comment type="caution">
    <text evidence="11">The sequence shown here is derived from an EMBL/GenBank/DDBJ whole genome shotgun (WGS) entry which is preliminary data.</text>
</comment>
<dbReference type="GO" id="GO:0004497">
    <property type="term" value="F:monooxygenase activity"/>
    <property type="evidence" value="ECO:0007669"/>
    <property type="project" value="UniProtKB-KW"/>
</dbReference>
<dbReference type="AlphaFoldDB" id="A0AA39XCA3"/>
<sequence>MIIPPNWPALSSSALYWATRAVVFYFVLRIFHGFFTARMRFRRLKAQGVPMIPHSFVFGHLAAVAELTRGLPKEFNPQYIPLLITENWKSLFPDEESCPGLVYLDMWPMGPPMVWTVDPNYPPQSLYDTQRVIHHPDSKNFIWPLTHNLDIFSANGPEWRTWRSRFNPGFSSKNITSMTSLILEEVAIFRDVLRSKLEPIATNLTFDVIVRASIDMRLHEQTRDPSNPSPMKRAMVEQLSLLIFEYNIKNLPQILSPIRQWKIWRNNHIMRDFLMPSIRDRLEPSPDRKPGKTIVDLALQAFVSENNKTEMNVPAKPDKLFIDTVLAQLKLFIFAGHDTTAGVLCWVLHTLHTYPQCASLVRAELDSVLGPDATTALDSNPHLLNALPYTSAFVKEAFRLHPSAASIRISASDFTFTSPDGKVFPTSGFMIFDAVMAGMRSPTAFSRPNEFLPERWLAQPGEELYPKAKNAWRGFSMGPRGCIGQELAMAELKLAVVMVARELDIECAWDDWDAQRGWKGKKEEIFGHRCYQVGLAVPHCREGMPVRVRLRGSP</sequence>
<dbReference type="Gene3D" id="1.10.630.10">
    <property type="entry name" value="Cytochrome P450"/>
    <property type="match status" value="1"/>
</dbReference>
<keyword evidence="10" id="KW-0472">Membrane</keyword>
<evidence type="ECO:0000256" key="10">
    <source>
        <dbReference type="SAM" id="Phobius"/>
    </source>
</evidence>
<proteinExistence type="inferred from homology"/>
<comment type="cofactor">
    <cofactor evidence="1 8">
        <name>heme</name>
        <dbReference type="ChEBI" id="CHEBI:30413"/>
    </cofactor>
</comment>
<keyword evidence="10" id="KW-0812">Transmembrane</keyword>
<evidence type="ECO:0000313" key="11">
    <source>
        <dbReference type="EMBL" id="KAK0631291.1"/>
    </source>
</evidence>
<dbReference type="Pfam" id="PF00067">
    <property type="entry name" value="p450"/>
    <property type="match status" value="1"/>
</dbReference>
<dbReference type="PRINTS" id="PR00385">
    <property type="entry name" value="P450"/>
</dbReference>
<dbReference type="GO" id="GO:0016705">
    <property type="term" value="F:oxidoreductase activity, acting on paired donors, with incorporation or reduction of molecular oxygen"/>
    <property type="evidence" value="ECO:0007669"/>
    <property type="project" value="InterPro"/>
</dbReference>
<feature type="binding site" description="axial binding residue" evidence="8">
    <location>
        <position position="482"/>
    </location>
    <ligand>
        <name>heme</name>
        <dbReference type="ChEBI" id="CHEBI:30413"/>
    </ligand>
    <ligandPart>
        <name>Fe</name>
        <dbReference type="ChEBI" id="CHEBI:18248"/>
    </ligandPart>
</feature>
<dbReference type="PROSITE" id="PS00086">
    <property type="entry name" value="CYTOCHROME_P450"/>
    <property type="match status" value="1"/>
</dbReference>
<feature type="transmembrane region" description="Helical" evidence="10">
    <location>
        <begin position="14"/>
        <end position="35"/>
    </location>
</feature>
<dbReference type="SUPFAM" id="SSF48264">
    <property type="entry name" value="Cytochrome P450"/>
    <property type="match status" value="1"/>
</dbReference>
<dbReference type="PRINTS" id="PR00463">
    <property type="entry name" value="EP450I"/>
</dbReference>
<evidence type="ECO:0000256" key="2">
    <source>
        <dbReference type="ARBA" id="ARBA00005179"/>
    </source>
</evidence>
<keyword evidence="7 9" id="KW-0503">Monooxygenase</keyword>
<reference evidence="11" key="1">
    <citation type="submission" date="2023-06" db="EMBL/GenBank/DDBJ databases">
        <title>Genome-scale phylogeny and comparative genomics of the fungal order Sordariales.</title>
        <authorList>
            <consortium name="Lawrence Berkeley National Laboratory"/>
            <person name="Hensen N."/>
            <person name="Bonometti L."/>
            <person name="Westerberg I."/>
            <person name="Brannstrom I.O."/>
            <person name="Guillou S."/>
            <person name="Cros-Aarteil S."/>
            <person name="Calhoun S."/>
            <person name="Haridas S."/>
            <person name="Kuo A."/>
            <person name="Mondo S."/>
            <person name="Pangilinan J."/>
            <person name="Riley R."/>
            <person name="Labutti K."/>
            <person name="Andreopoulos B."/>
            <person name="Lipzen A."/>
            <person name="Chen C."/>
            <person name="Yanf M."/>
            <person name="Daum C."/>
            <person name="Ng V."/>
            <person name="Clum A."/>
            <person name="Steindorff A."/>
            <person name="Ohm R."/>
            <person name="Martin F."/>
            <person name="Silar P."/>
            <person name="Natvig D."/>
            <person name="Lalanne C."/>
            <person name="Gautier V."/>
            <person name="Ament-Velasquez S.L."/>
            <person name="Kruys A."/>
            <person name="Hutchinson M.I."/>
            <person name="Powell A.J."/>
            <person name="Barry K."/>
            <person name="Miller A.N."/>
            <person name="Grigoriev I.V."/>
            <person name="Debuchy R."/>
            <person name="Gladieux P."/>
            <person name="Thoren M.H."/>
            <person name="Johannesson H."/>
        </authorList>
    </citation>
    <scope>NUCLEOTIDE SEQUENCE</scope>
    <source>
        <strain evidence="11">CBS 606.72</strain>
    </source>
</reference>
<dbReference type="PANTHER" id="PTHR24305">
    <property type="entry name" value="CYTOCHROME P450"/>
    <property type="match status" value="1"/>
</dbReference>
<evidence type="ECO:0000256" key="8">
    <source>
        <dbReference type="PIRSR" id="PIRSR602401-1"/>
    </source>
</evidence>
<evidence type="ECO:0000256" key="1">
    <source>
        <dbReference type="ARBA" id="ARBA00001971"/>
    </source>
</evidence>
<dbReference type="GO" id="GO:0020037">
    <property type="term" value="F:heme binding"/>
    <property type="evidence" value="ECO:0007669"/>
    <property type="project" value="InterPro"/>
</dbReference>
<accession>A0AA39XCA3</accession>
<keyword evidence="5 9" id="KW-0560">Oxidoreductase</keyword>
<organism evidence="11 12">
    <name type="scientific">Immersiella caudata</name>
    <dbReference type="NCBI Taxonomy" id="314043"/>
    <lineage>
        <taxon>Eukaryota</taxon>
        <taxon>Fungi</taxon>
        <taxon>Dikarya</taxon>
        <taxon>Ascomycota</taxon>
        <taxon>Pezizomycotina</taxon>
        <taxon>Sordariomycetes</taxon>
        <taxon>Sordariomycetidae</taxon>
        <taxon>Sordariales</taxon>
        <taxon>Lasiosphaeriaceae</taxon>
        <taxon>Immersiella</taxon>
    </lineage>
</organism>
<keyword evidence="12" id="KW-1185">Reference proteome</keyword>
<comment type="pathway">
    <text evidence="2">Secondary metabolite biosynthesis.</text>
</comment>
<keyword evidence="10" id="KW-1133">Transmembrane helix</keyword>
<dbReference type="PANTHER" id="PTHR24305:SF107">
    <property type="entry name" value="P450, PUTATIVE (EUROFUNG)-RELATED"/>
    <property type="match status" value="1"/>
</dbReference>
<comment type="similarity">
    <text evidence="9">Belongs to the cytochrome P450 family.</text>
</comment>
<dbReference type="InterPro" id="IPR017972">
    <property type="entry name" value="Cyt_P450_CS"/>
</dbReference>
<evidence type="ECO:0000313" key="12">
    <source>
        <dbReference type="Proteomes" id="UP001175000"/>
    </source>
</evidence>
<keyword evidence="6 8" id="KW-0408">Iron</keyword>
<dbReference type="InterPro" id="IPR001128">
    <property type="entry name" value="Cyt_P450"/>
</dbReference>
<dbReference type="InterPro" id="IPR036396">
    <property type="entry name" value="Cyt_P450_sf"/>
</dbReference>
<dbReference type="EMBL" id="JAULSU010000001">
    <property type="protein sequence ID" value="KAK0631291.1"/>
    <property type="molecule type" value="Genomic_DNA"/>
</dbReference>
<evidence type="ECO:0000256" key="3">
    <source>
        <dbReference type="ARBA" id="ARBA00022617"/>
    </source>
</evidence>